<evidence type="ECO:0000313" key="2">
    <source>
        <dbReference type="Proteomes" id="UP001597343"/>
    </source>
</evidence>
<evidence type="ECO:0000313" key="1">
    <source>
        <dbReference type="EMBL" id="MFD2171806.1"/>
    </source>
</evidence>
<keyword evidence="2" id="KW-1185">Reference proteome</keyword>
<comment type="caution">
    <text evidence="1">The sequence shown here is derived from an EMBL/GenBank/DDBJ whole genome shotgun (WGS) entry which is preliminary data.</text>
</comment>
<dbReference type="EMBL" id="JBHUIO010000011">
    <property type="protein sequence ID" value="MFD2171806.1"/>
    <property type="molecule type" value="Genomic_DNA"/>
</dbReference>
<protein>
    <submittedName>
        <fullName evidence="1">Uncharacterized protein</fullName>
    </submittedName>
</protein>
<proteinExistence type="predicted"/>
<sequence length="98" mass="11356">MTYPEYITSIQSILIEFMPDETPLTAEKADQLGERLLSSDQINPNAVKKGFHQTVAVFRDRGTWTPITLHWQTSEEGRIQYARVHTPAFIKEFGQERF</sequence>
<name>A0ABW5A2M2_9BACL</name>
<organism evidence="1 2">
    <name type="scientific">Tumebacillus lipolyticus</name>
    <dbReference type="NCBI Taxonomy" id="1280370"/>
    <lineage>
        <taxon>Bacteria</taxon>
        <taxon>Bacillati</taxon>
        <taxon>Bacillota</taxon>
        <taxon>Bacilli</taxon>
        <taxon>Bacillales</taxon>
        <taxon>Alicyclobacillaceae</taxon>
        <taxon>Tumebacillus</taxon>
    </lineage>
</organism>
<accession>A0ABW5A2M2</accession>
<gene>
    <name evidence="1" type="ORF">ACFSOY_17730</name>
</gene>
<reference evidence="2" key="1">
    <citation type="journal article" date="2019" name="Int. J. Syst. Evol. Microbiol.">
        <title>The Global Catalogue of Microorganisms (GCM) 10K type strain sequencing project: providing services to taxonomists for standard genome sequencing and annotation.</title>
        <authorList>
            <consortium name="The Broad Institute Genomics Platform"/>
            <consortium name="The Broad Institute Genome Sequencing Center for Infectious Disease"/>
            <person name="Wu L."/>
            <person name="Ma J."/>
        </authorList>
    </citation>
    <scope>NUCLEOTIDE SEQUENCE [LARGE SCALE GENOMIC DNA]</scope>
    <source>
        <strain evidence="2">CGMCC 1.13574</strain>
    </source>
</reference>
<dbReference type="RefSeq" id="WP_386048923.1">
    <property type="nucleotide sequence ID" value="NZ_JBHUIO010000011.1"/>
</dbReference>
<dbReference type="Proteomes" id="UP001597343">
    <property type="component" value="Unassembled WGS sequence"/>
</dbReference>